<dbReference type="Proteomes" id="UP000004038">
    <property type="component" value="Unassembled WGS sequence"/>
</dbReference>
<proteinExistence type="predicted"/>
<evidence type="ECO:0000313" key="2">
    <source>
        <dbReference type="EMBL" id="EHK79882.1"/>
    </source>
</evidence>
<feature type="transmembrane region" description="Helical" evidence="1">
    <location>
        <begin position="15"/>
        <end position="41"/>
    </location>
</feature>
<reference evidence="2 3" key="1">
    <citation type="journal article" date="2012" name="J. Bacteriol.">
        <title>Draft Genome Sequence of Sinorhizobium meliloti CCNWSX0020, a Nitrogen-Fixing Symbiont with Copper Tolerance Capability Isolated from Lead-Zinc Mine Tailings.</title>
        <authorList>
            <person name="Li Z."/>
            <person name="Ma Z."/>
            <person name="Hao X."/>
            <person name="Wei G."/>
        </authorList>
    </citation>
    <scope>NUCLEOTIDE SEQUENCE [LARGE SCALE GENOMIC DNA]</scope>
    <source>
        <strain evidence="2 3">CCNWSX0020</strain>
    </source>
</reference>
<organism evidence="2 3">
    <name type="scientific">Sinorhizobium meliloti CCNWSX0020</name>
    <dbReference type="NCBI Taxonomy" id="1107881"/>
    <lineage>
        <taxon>Bacteria</taxon>
        <taxon>Pseudomonadati</taxon>
        <taxon>Pseudomonadota</taxon>
        <taxon>Alphaproteobacteria</taxon>
        <taxon>Hyphomicrobiales</taxon>
        <taxon>Rhizobiaceae</taxon>
        <taxon>Sinorhizobium/Ensifer group</taxon>
        <taxon>Sinorhizobium</taxon>
    </lineage>
</organism>
<name>H0FSB5_RHIML</name>
<sequence length="44" mass="4456">MERAKQQATEAADTAAAAVSSGALLDFLSLVIAAVAAWLVAHSE</sequence>
<dbReference type="PATRIC" id="fig|1107881.3.peg.41"/>
<accession>H0FSB5</accession>
<dbReference type="AlphaFoldDB" id="H0FSB5"/>
<gene>
    <name evidence="2" type="ORF">SM0020_00205</name>
</gene>
<dbReference type="EMBL" id="AGVV01000001">
    <property type="protein sequence ID" value="EHK79882.1"/>
    <property type="molecule type" value="Genomic_DNA"/>
</dbReference>
<evidence type="ECO:0000313" key="3">
    <source>
        <dbReference type="Proteomes" id="UP000004038"/>
    </source>
</evidence>
<keyword evidence="1" id="KW-0812">Transmembrane</keyword>
<evidence type="ECO:0000256" key="1">
    <source>
        <dbReference type="SAM" id="Phobius"/>
    </source>
</evidence>
<keyword evidence="1" id="KW-0472">Membrane</keyword>
<protein>
    <submittedName>
        <fullName evidence="2">Uncharacterized protein</fullName>
    </submittedName>
</protein>
<keyword evidence="1" id="KW-1133">Transmembrane helix</keyword>